<dbReference type="InterPro" id="IPR011055">
    <property type="entry name" value="Dup_hybrid_motif"/>
</dbReference>
<organism evidence="4 5">
    <name type="scientific">Candidatus Sulfomarinibacter kjeldsenii</name>
    <dbReference type="NCBI Taxonomy" id="2885994"/>
    <lineage>
        <taxon>Bacteria</taxon>
        <taxon>Pseudomonadati</taxon>
        <taxon>Acidobacteriota</taxon>
        <taxon>Thermoanaerobaculia</taxon>
        <taxon>Thermoanaerobaculales</taxon>
        <taxon>Candidatus Sulfomarinibacteraceae</taxon>
        <taxon>Candidatus Sulfomarinibacter</taxon>
    </lineage>
</organism>
<feature type="transmembrane region" description="Helical" evidence="2">
    <location>
        <begin position="28"/>
        <end position="50"/>
    </location>
</feature>
<keyword evidence="1" id="KW-0732">Signal</keyword>
<keyword evidence="2" id="KW-1133">Transmembrane helix</keyword>
<dbReference type="PANTHER" id="PTHR21666:SF289">
    <property type="entry name" value="L-ALA--D-GLU ENDOPEPTIDASE"/>
    <property type="match status" value="1"/>
</dbReference>
<comment type="caution">
    <text evidence="4">The sequence shown here is derived from an EMBL/GenBank/DDBJ whole genome shotgun (WGS) entry which is preliminary data.</text>
</comment>
<dbReference type="Pfam" id="PF01551">
    <property type="entry name" value="Peptidase_M23"/>
    <property type="match status" value="1"/>
</dbReference>
<keyword evidence="2" id="KW-0812">Transmembrane</keyword>
<sequence length="339" mass="37582">MYELQFHPADIRKQVRYYFLGRKGFRRLVAGGVVAAVVLIAGLVLAPLGIQSLLLAGRLHSLGQQHQMHHEVLEQRTLTLNRLERDVVSARALQQQMGLILGSPQGSEGPGGYPEPPPDDLLVPEAQLAVRRGLKLDSDTKALLTLADELASFARSNEDLAQAVPSICPLPVGTFVLTSPFGNRTSPFTNTVDFHSGLDLAAHEGTPILAAGGGRVVFAGRYPLRRNVRWWRYGNVVVLAHGERYLTIYAHLQEISVRRGATLRRGEELGTVGNTGWSTSPHLHYEVRVRPEEDNEPRPVDPRIYILNYQWTGHEELLVRARSAPAPSFDPLPSRMRGR</sequence>
<dbReference type="GO" id="GO:0004222">
    <property type="term" value="F:metalloendopeptidase activity"/>
    <property type="evidence" value="ECO:0007669"/>
    <property type="project" value="TreeGrafter"/>
</dbReference>
<protein>
    <submittedName>
        <fullName evidence="4">M23 family metallopeptidase</fullName>
    </submittedName>
</protein>
<dbReference type="Gene3D" id="2.70.70.10">
    <property type="entry name" value="Glucose Permease (Domain IIA)"/>
    <property type="match status" value="1"/>
</dbReference>
<name>A0A8J6Y7Q0_9BACT</name>
<evidence type="ECO:0000313" key="5">
    <source>
        <dbReference type="Proteomes" id="UP000598633"/>
    </source>
</evidence>
<reference evidence="4 5" key="1">
    <citation type="submission" date="2020-08" db="EMBL/GenBank/DDBJ databases">
        <title>Acidobacteriota in marine sediments use diverse sulfur dissimilation pathways.</title>
        <authorList>
            <person name="Wasmund K."/>
        </authorList>
    </citation>
    <scope>NUCLEOTIDE SEQUENCE [LARGE SCALE GENOMIC DNA]</scope>
    <source>
        <strain evidence="4">MAG AM3-A</strain>
    </source>
</reference>
<keyword evidence="2" id="KW-0472">Membrane</keyword>
<accession>A0A8J6Y7Q0</accession>
<evidence type="ECO:0000256" key="2">
    <source>
        <dbReference type="SAM" id="Phobius"/>
    </source>
</evidence>
<evidence type="ECO:0000313" key="4">
    <source>
        <dbReference type="EMBL" id="MBD3869909.1"/>
    </source>
</evidence>
<dbReference type="InterPro" id="IPR016047">
    <property type="entry name" value="M23ase_b-sheet_dom"/>
</dbReference>
<evidence type="ECO:0000256" key="1">
    <source>
        <dbReference type="ARBA" id="ARBA00022729"/>
    </source>
</evidence>
<dbReference type="PANTHER" id="PTHR21666">
    <property type="entry name" value="PEPTIDASE-RELATED"/>
    <property type="match status" value="1"/>
</dbReference>
<dbReference type="SUPFAM" id="SSF51261">
    <property type="entry name" value="Duplicated hybrid motif"/>
    <property type="match status" value="1"/>
</dbReference>
<dbReference type="AlphaFoldDB" id="A0A8J6Y7Q0"/>
<feature type="domain" description="M23ase beta-sheet core" evidence="3">
    <location>
        <begin position="194"/>
        <end position="290"/>
    </location>
</feature>
<dbReference type="InterPro" id="IPR050570">
    <property type="entry name" value="Cell_wall_metabolism_enzyme"/>
</dbReference>
<gene>
    <name evidence="4" type="ORF">IFJ97_00950</name>
</gene>
<dbReference type="Proteomes" id="UP000598633">
    <property type="component" value="Unassembled WGS sequence"/>
</dbReference>
<dbReference type="CDD" id="cd12797">
    <property type="entry name" value="M23_peptidase"/>
    <property type="match status" value="1"/>
</dbReference>
<dbReference type="EMBL" id="JACXWA010000012">
    <property type="protein sequence ID" value="MBD3869909.1"/>
    <property type="molecule type" value="Genomic_DNA"/>
</dbReference>
<proteinExistence type="predicted"/>
<evidence type="ECO:0000259" key="3">
    <source>
        <dbReference type="Pfam" id="PF01551"/>
    </source>
</evidence>